<keyword evidence="2" id="KW-1185">Reference proteome</keyword>
<accession>A0A0E0I779</accession>
<organism evidence="1">
    <name type="scientific">Oryza nivara</name>
    <name type="common">Indian wild rice</name>
    <name type="synonym">Oryza sativa f. spontanea</name>
    <dbReference type="NCBI Taxonomy" id="4536"/>
    <lineage>
        <taxon>Eukaryota</taxon>
        <taxon>Viridiplantae</taxon>
        <taxon>Streptophyta</taxon>
        <taxon>Embryophyta</taxon>
        <taxon>Tracheophyta</taxon>
        <taxon>Spermatophyta</taxon>
        <taxon>Magnoliopsida</taxon>
        <taxon>Liliopsida</taxon>
        <taxon>Poales</taxon>
        <taxon>Poaceae</taxon>
        <taxon>BOP clade</taxon>
        <taxon>Oryzoideae</taxon>
        <taxon>Oryzeae</taxon>
        <taxon>Oryzinae</taxon>
        <taxon>Oryza</taxon>
    </lineage>
</organism>
<protein>
    <submittedName>
        <fullName evidence="1">Uncharacterized protein</fullName>
    </submittedName>
</protein>
<dbReference type="Proteomes" id="UP000006591">
    <property type="component" value="Chromosome 8"/>
</dbReference>
<reference evidence="1" key="1">
    <citation type="submission" date="2015-04" db="UniProtKB">
        <authorList>
            <consortium name="EnsemblPlants"/>
        </authorList>
    </citation>
    <scope>IDENTIFICATION</scope>
    <source>
        <strain evidence="1">SL10</strain>
    </source>
</reference>
<dbReference type="HOGENOM" id="CLU_2363344_0_0_1"/>
<proteinExistence type="predicted"/>
<evidence type="ECO:0000313" key="1">
    <source>
        <dbReference type="EnsemblPlants" id="ONIVA08G02890.1"/>
    </source>
</evidence>
<sequence length="96" mass="10198">MTQRRPRLASLTRRLSAASAAAARRLLHRVAAWCIAIPKPSVPRRCLLCGQHRRRLLYERCLGPARSVVAGACFTATACCVATAEALGAGAAATAR</sequence>
<name>A0A0E0I779_ORYNI</name>
<dbReference type="EnsemblPlants" id="ONIVA08G02890.1">
    <property type="protein sequence ID" value="ONIVA08G02890.1"/>
    <property type="gene ID" value="ONIVA08G02890"/>
</dbReference>
<dbReference type="Gramene" id="ONIVA08G02890.1">
    <property type="protein sequence ID" value="ONIVA08G02890.1"/>
    <property type="gene ID" value="ONIVA08G02890"/>
</dbReference>
<dbReference type="AlphaFoldDB" id="A0A0E0I779"/>
<evidence type="ECO:0000313" key="2">
    <source>
        <dbReference type="Proteomes" id="UP000006591"/>
    </source>
</evidence>
<reference evidence="1" key="2">
    <citation type="submission" date="2018-04" db="EMBL/GenBank/DDBJ databases">
        <title>OnivRS2 (Oryza nivara Reference Sequence Version 2).</title>
        <authorList>
            <person name="Zhang J."/>
            <person name="Kudrna D."/>
            <person name="Lee S."/>
            <person name="Talag J."/>
            <person name="Rajasekar S."/>
            <person name="Welchert J."/>
            <person name="Hsing Y.-I."/>
            <person name="Wing R.A."/>
        </authorList>
    </citation>
    <scope>NUCLEOTIDE SEQUENCE [LARGE SCALE GENOMIC DNA]</scope>
    <source>
        <strain evidence="1">SL10</strain>
    </source>
</reference>